<accession>A0A1M6DSI8</accession>
<keyword evidence="3" id="KW-1185">Reference proteome</keyword>
<dbReference type="GO" id="GO:0003677">
    <property type="term" value="F:DNA binding"/>
    <property type="evidence" value="ECO:0007669"/>
    <property type="project" value="InterPro"/>
</dbReference>
<sequence length="289" mass="32899">MADKNSLALIKEETLSKVEAMIKEYQGDGSLHFPENYSPQNAMKAAWLVLQETKDKDGKVALEVCTRNSVVYSLFDMVCQGLSVAKKQGYFIVRGNKLTFMRSYFGTMHATKRLKEVKDVVAQVIYEGDIFEYTIENGIKKILKHEQALENIDPEKIKGAYCTIIKEDGTVFTDIMNKSQIMNSWSKTSMKNNTVQKEFPDQMALRTVINRACKYYVNTSDDSDLIINAFNNSERAERESPEDAVEQEIKQNANNEMIDVEYEVVEDHKENQAKVENSEQMSFSGGPGF</sequence>
<evidence type="ECO:0000256" key="1">
    <source>
        <dbReference type="SAM" id="MobiDB-lite"/>
    </source>
</evidence>
<protein>
    <submittedName>
        <fullName evidence="2">Recombination protein RecT</fullName>
    </submittedName>
</protein>
<dbReference type="RefSeq" id="WP_110939847.1">
    <property type="nucleotide sequence ID" value="NZ_FQZV01000006.1"/>
</dbReference>
<dbReference type="InterPro" id="IPR018330">
    <property type="entry name" value="RecT_fam"/>
</dbReference>
<evidence type="ECO:0000313" key="3">
    <source>
        <dbReference type="Proteomes" id="UP000184536"/>
    </source>
</evidence>
<gene>
    <name evidence="2" type="ORF">SAMN02745975_00558</name>
</gene>
<evidence type="ECO:0000313" key="2">
    <source>
        <dbReference type="EMBL" id="SHI76171.1"/>
    </source>
</evidence>
<proteinExistence type="predicted"/>
<dbReference type="OrthoDB" id="1045432at2"/>
<dbReference type="AlphaFoldDB" id="A0A1M6DSI8"/>
<dbReference type="Pfam" id="PF03837">
    <property type="entry name" value="RecT"/>
    <property type="match status" value="1"/>
</dbReference>
<dbReference type="STRING" id="1121919.SAMN02745975_00558"/>
<reference evidence="3" key="1">
    <citation type="submission" date="2016-11" db="EMBL/GenBank/DDBJ databases">
        <authorList>
            <person name="Varghese N."/>
            <person name="Submissions S."/>
        </authorList>
    </citation>
    <scope>NUCLEOTIDE SEQUENCE [LARGE SCALE GENOMIC DNA]</scope>
    <source>
        <strain evidence="3">DSM 17957</strain>
    </source>
</reference>
<feature type="compositionally biased region" description="Basic and acidic residues" evidence="1">
    <location>
        <begin position="267"/>
        <end position="277"/>
    </location>
</feature>
<organism evidence="2 3">
    <name type="scientific">Geosporobacter subterraneus DSM 17957</name>
    <dbReference type="NCBI Taxonomy" id="1121919"/>
    <lineage>
        <taxon>Bacteria</taxon>
        <taxon>Bacillati</taxon>
        <taxon>Bacillota</taxon>
        <taxon>Clostridia</taxon>
        <taxon>Peptostreptococcales</taxon>
        <taxon>Thermotaleaceae</taxon>
        <taxon>Geosporobacter</taxon>
    </lineage>
</organism>
<name>A0A1M6DSI8_9FIRM</name>
<dbReference type="Proteomes" id="UP000184536">
    <property type="component" value="Unassembled WGS sequence"/>
</dbReference>
<dbReference type="EMBL" id="FQZV01000006">
    <property type="protein sequence ID" value="SHI76171.1"/>
    <property type="molecule type" value="Genomic_DNA"/>
</dbReference>
<dbReference type="GO" id="GO:0006259">
    <property type="term" value="P:DNA metabolic process"/>
    <property type="evidence" value="ECO:0007669"/>
    <property type="project" value="InterPro"/>
</dbReference>
<feature type="region of interest" description="Disordered" evidence="1">
    <location>
        <begin position="267"/>
        <end position="289"/>
    </location>
</feature>